<dbReference type="InterPro" id="IPR002762">
    <property type="entry name" value="CbiX-like"/>
</dbReference>
<proteinExistence type="predicted"/>
<gene>
    <name evidence="3" type="ordered locus">Curi_c12910</name>
</gene>
<organism evidence="3 4">
    <name type="scientific">Gottschalkia acidurici (strain ATCC 7906 / DSM 604 / BCRC 14475 / CIP 104303 / KCTC 5404 / NCIMB 10678 / 9a)</name>
    <name type="common">Clostridium acidurici</name>
    <dbReference type="NCBI Taxonomy" id="1128398"/>
    <lineage>
        <taxon>Bacteria</taxon>
        <taxon>Bacillati</taxon>
        <taxon>Bacillota</taxon>
        <taxon>Tissierellia</taxon>
        <taxon>Tissierellales</taxon>
        <taxon>Gottschalkiaceae</taxon>
        <taxon>Gottschalkia</taxon>
    </lineage>
</organism>
<dbReference type="KEGG" id="cad:Curi_c12910"/>
<accession>K0AZU0</accession>
<dbReference type="Gene3D" id="3.40.50.1400">
    <property type="match status" value="1"/>
</dbReference>
<dbReference type="EMBL" id="CP003326">
    <property type="protein sequence ID" value="AFS78302.1"/>
    <property type="molecule type" value="Genomic_DNA"/>
</dbReference>
<dbReference type="HOGENOM" id="CLU_2057235_0_0_9"/>
<name>K0AZU0_GOTA9</name>
<keyword evidence="1" id="KW-0479">Metal-binding</keyword>
<sequence length="119" mass="13761">MSSDKYKVYIGFLNSSNYIEESLVNIRNDGYKNVIVVPMFASKDESYNILENRIDKMKLFNLNMNIKYTEALGNSDKLVKSYMNKISKYIVKEKTSYTGVILIGSGEGEIEEDLMFRKK</sequence>
<dbReference type="AlphaFoldDB" id="K0AZU0"/>
<dbReference type="SUPFAM" id="SSF53800">
    <property type="entry name" value="Chelatase"/>
    <property type="match status" value="1"/>
</dbReference>
<keyword evidence="2" id="KW-0456">Lyase</keyword>
<dbReference type="STRING" id="1128398.Curi_c12910"/>
<reference evidence="3 4" key="1">
    <citation type="journal article" date="2012" name="PLoS ONE">
        <title>The purine-utilizing bacterium Clostridium acidurici 9a: a genome-guided metabolic reconsideration.</title>
        <authorList>
            <person name="Hartwich K."/>
            <person name="Poehlein A."/>
            <person name="Daniel R."/>
        </authorList>
    </citation>
    <scope>NUCLEOTIDE SEQUENCE [LARGE SCALE GENOMIC DNA]</scope>
    <source>
        <strain evidence="4">ATCC 7906 / DSM 604 / BCRC 14475 / CIP 104303 / KCTC 5404 / NCIMB 10678 / 9a</strain>
    </source>
</reference>
<evidence type="ECO:0000313" key="3">
    <source>
        <dbReference type="EMBL" id="AFS78302.1"/>
    </source>
</evidence>
<evidence type="ECO:0000256" key="2">
    <source>
        <dbReference type="ARBA" id="ARBA00023239"/>
    </source>
</evidence>
<evidence type="ECO:0000256" key="1">
    <source>
        <dbReference type="ARBA" id="ARBA00022723"/>
    </source>
</evidence>
<dbReference type="OrthoDB" id="1949854at2"/>
<keyword evidence="4" id="KW-1185">Reference proteome</keyword>
<protein>
    <submittedName>
        <fullName evidence="3">Cobalamin biosynthesis domain-containing protein</fullName>
    </submittedName>
</protein>
<dbReference type="Pfam" id="PF01903">
    <property type="entry name" value="CbiX"/>
    <property type="match status" value="1"/>
</dbReference>
<dbReference type="GO" id="GO:0046872">
    <property type="term" value="F:metal ion binding"/>
    <property type="evidence" value="ECO:0007669"/>
    <property type="project" value="UniProtKB-KW"/>
</dbReference>
<dbReference type="GO" id="GO:0016829">
    <property type="term" value="F:lyase activity"/>
    <property type="evidence" value="ECO:0007669"/>
    <property type="project" value="UniProtKB-KW"/>
</dbReference>
<dbReference type="eggNOG" id="ENOG502ZF1B">
    <property type="taxonomic scope" value="Bacteria"/>
</dbReference>
<dbReference type="Proteomes" id="UP000006094">
    <property type="component" value="Chromosome"/>
</dbReference>
<evidence type="ECO:0000313" key="4">
    <source>
        <dbReference type="Proteomes" id="UP000006094"/>
    </source>
</evidence>